<dbReference type="OrthoDB" id="5876850at2759"/>
<organism evidence="3 4">
    <name type="scientific">Haemonchus contortus</name>
    <name type="common">Barber pole worm</name>
    <dbReference type="NCBI Taxonomy" id="6289"/>
    <lineage>
        <taxon>Eukaryota</taxon>
        <taxon>Metazoa</taxon>
        <taxon>Ecdysozoa</taxon>
        <taxon>Nematoda</taxon>
        <taxon>Chromadorea</taxon>
        <taxon>Rhabditida</taxon>
        <taxon>Rhabditina</taxon>
        <taxon>Rhabditomorpha</taxon>
        <taxon>Strongyloidea</taxon>
        <taxon>Trichostrongylidae</taxon>
        <taxon>Haemonchus</taxon>
    </lineage>
</organism>
<protein>
    <submittedName>
        <fullName evidence="4">Transmembrane protein</fullName>
    </submittedName>
</protein>
<sequence length="216" mass="24864">MNRTMKKQDGTFWSKMVEEAVRLYKQKGKPKVKDKSPFKCFFANHERYDNLMEKIHTNCITAQMLEGTNCDSLIFNLGVTAGKKSTLCWMATTGMVCGYGTDTAELTSYRPLFEHLKNHSEPIAQCASVKYFEKLDEEEEEDYRDEGSKPQRPQQPTTTASDIEDKDRKPRTRVVMWNETARILSILGFIACLLLFLQIIVLAMSAKLVRRQVFRG</sequence>
<reference evidence="4" key="1">
    <citation type="submission" date="2020-12" db="UniProtKB">
        <authorList>
            <consortium name="WormBaseParasite"/>
        </authorList>
    </citation>
    <scope>IDENTIFICATION</scope>
    <source>
        <strain evidence="4">MHco3</strain>
    </source>
</reference>
<evidence type="ECO:0000256" key="2">
    <source>
        <dbReference type="SAM" id="Phobius"/>
    </source>
</evidence>
<keyword evidence="3" id="KW-1185">Reference proteome</keyword>
<feature type="compositionally biased region" description="Polar residues" evidence="1">
    <location>
        <begin position="151"/>
        <end position="161"/>
    </location>
</feature>
<keyword evidence="2" id="KW-0472">Membrane</keyword>
<dbReference type="AlphaFoldDB" id="A0A7I5E9F8"/>
<proteinExistence type="predicted"/>
<keyword evidence="2" id="KW-1133">Transmembrane helix</keyword>
<dbReference type="Proteomes" id="UP000025227">
    <property type="component" value="Unplaced"/>
</dbReference>
<evidence type="ECO:0000256" key="1">
    <source>
        <dbReference type="SAM" id="MobiDB-lite"/>
    </source>
</evidence>
<feature type="region of interest" description="Disordered" evidence="1">
    <location>
        <begin position="140"/>
        <end position="167"/>
    </location>
</feature>
<name>A0A7I5E9F8_HAECO</name>
<evidence type="ECO:0000313" key="4">
    <source>
        <dbReference type="WBParaSite" id="HCON_00084990-00001"/>
    </source>
</evidence>
<feature type="transmembrane region" description="Helical" evidence="2">
    <location>
        <begin position="183"/>
        <end position="206"/>
    </location>
</feature>
<keyword evidence="2" id="KW-0812">Transmembrane</keyword>
<evidence type="ECO:0000313" key="3">
    <source>
        <dbReference type="Proteomes" id="UP000025227"/>
    </source>
</evidence>
<dbReference type="WBParaSite" id="HCON_00084990-00001">
    <property type="protein sequence ID" value="HCON_00084990-00001"/>
    <property type="gene ID" value="HCON_00084990"/>
</dbReference>
<accession>A0A7I5E9F8</accession>